<accession>A0A9X1RMD0</accession>
<proteinExistence type="predicted"/>
<reference evidence="1" key="1">
    <citation type="submission" date="2022-01" db="EMBL/GenBank/DDBJ databases">
        <title>Genome sequence and assembly of Parabukholderia sp. RG36.</title>
        <authorList>
            <person name="Chhetri G."/>
        </authorList>
    </citation>
    <scope>NUCLEOTIDE SEQUENCE</scope>
    <source>
        <strain evidence="1">RG36</strain>
    </source>
</reference>
<dbReference type="RefSeq" id="WP_238463535.1">
    <property type="nucleotide sequence ID" value="NZ_JAKLJA010000006.1"/>
</dbReference>
<sequence length="50" mass="5159">MDFARRARLHGKLGAAPGAPSWHALTAISSDVTPLEPGGPHATCDACYLA</sequence>
<protein>
    <submittedName>
        <fullName evidence="1">Uncharacterized protein</fullName>
    </submittedName>
</protein>
<gene>
    <name evidence="1" type="ORF">L5014_10345</name>
</gene>
<dbReference type="EMBL" id="JAKLJA010000006">
    <property type="protein sequence ID" value="MCG5073755.1"/>
    <property type="molecule type" value="Genomic_DNA"/>
</dbReference>
<keyword evidence="2" id="KW-1185">Reference proteome</keyword>
<organism evidence="1 2">
    <name type="scientific">Paraburkholderia tagetis</name>
    <dbReference type="NCBI Taxonomy" id="2913261"/>
    <lineage>
        <taxon>Bacteria</taxon>
        <taxon>Pseudomonadati</taxon>
        <taxon>Pseudomonadota</taxon>
        <taxon>Betaproteobacteria</taxon>
        <taxon>Burkholderiales</taxon>
        <taxon>Burkholderiaceae</taxon>
        <taxon>Paraburkholderia</taxon>
    </lineage>
</organism>
<name>A0A9X1RMD0_9BURK</name>
<comment type="caution">
    <text evidence="1">The sequence shown here is derived from an EMBL/GenBank/DDBJ whole genome shotgun (WGS) entry which is preliminary data.</text>
</comment>
<evidence type="ECO:0000313" key="1">
    <source>
        <dbReference type="EMBL" id="MCG5073755.1"/>
    </source>
</evidence>
<dbReference type="Proteomes" id="UP001139308">
    <property type="component" value="Unassembled WGS sequence"/>
</dbReference>
<dbReference type="AlphaFoldDB" id="A0A9X1RMD0"/>
<evidence type="ECO:0000313" key="2">
    <source>
        <dbReference type="Proteomes" id="UP001139308"/>
    </source>
</evidence>